<feature type="signal peptide" evidence="1">
    <location>
        <begin position="1"/>
        <end position="24"/>
    </location>
</feature>
<reference evidence="2 3" key="1">
    <citation type="submission" date="2019-10" db="EMBL/GenBank/DDBJ databases">
        <title>Prolixibacter strains distinguished by the presence of nitrate reductase genes were adept at nitrate-dependent anaerobic corrosion of metallic iron and carbon steel.</title>
        <authorList>
            <person name="Iino T."/>
            <person name="Shono N."/>
            <person name="Ito K."/>
            <person name="Nakamura R."/>
            <person name="Sueoka K."/>
            <person name="Harayama S."/>
            <person name="Ohkuma M."/>
        </authorList>
    </citation>
    <scope>NUCLEOTIDE SEQUENCE [LARGE SCALE GENOMIC DNA]</scope>
    <source>
        <strain evidence="2 3">JCM 13498</strain>
    </source>
</reference>
<protein>
    <recommendedName>
        <fullName evidence="4">DUF4397 domain-containing protein</fullName>
    </recommendedName>
</protein>
<dbReference type="Proteomes" id="UP000391834">
    <property type="component" value="Unassembled WGS sequence"/>
</dbReference>
<dbReference type="AlphaFoldDB" id="A0A5M4B579"/>
<proteinExistence type="predicted"/>
<dbReference type="EMBL" id="BLAX01000001">
    <property type="protein sequence ID" value="GET35036.1"/>
    <property type="molecule type" value="Genomic_DNA"/>
</dbReference>
<dbReference type="PROSITE" id="PS51257">
    <property type="entry name" value="PROKAR_LIPOPROTEIN"/>
    <property type="match status" value="1"/>
</dbReference>
<feature type="chain" id="PRO_5024287916" description="DUF4397 domain-containing protein" evidence="1">
    <location>
        <begin position="25"/>
        <end position="114"/>
    </location>
</feature>
<organism evidence="2 3">
    <name type="scientific">Prolixibacter bellariivorans</name>
    <dbReference type="NCBI Taxonomy" id="314319"/>
    <lineage>
        <taxon>Bacteria</taxon>
        <taxon>Pseudomonadati</taxon>
        <taxon>Bacteroidota</taxon>
        <taxon>Bacteroidia</taxon>
        <taxon>Marinilabiliales</taxon>
        <taxon>Prolixibacteraceae</taxon>
        <taxon>Prolixibacter</taxon>
    </lineage>
</organism>
<keyword evidence="3" id="KW-1185">Reference proteome</keyword>
<accession>A0A5M4B579</accession>
<evidence type="ECO:0000313" key="3">
    <source>
        <dbReference type="Proteomes" id="UP000391834"/>
    </source>
</evidence>
<dbReference type="RefSeq" id="WP_025865514.1">
    <property type="nucleotide sequence ID" value="NZ_BLAX01000001.1"/>
</dbReference>
<comment type="caution">
    <text evidence="2">The sequence shown here is derived from an EMBL/GenBank/DDBJ whole genome shotgun (WGS) entry which is preliminary data.</text>
</comment>
<evidence type="ECO:0000313" key="2">
    <source>
        <dbReference type="EMBL" id="GET35036.1"/>
    </source>
</evidence>
<keyword evidence="1" id="KW-0732">Signal</keyword>
<evidence type="ECO:0008006" key="4">
    <source>
        <dbReference type="Google" id="ProtNLM"/>
    </source>
</evidence>
<sequence length="114" mass="13159">MTNKRTFKMMLLFVAILFTFSSCKKNEVVLRTGTLQVTFVRDASSLPNLNYYVSPSDNATYAISGLDINFEKRILTIKKLNPGNYYLVYDTPYETQRVLFQIHSGETTELTREL</sequence>
<name>A0A5M4B579_9BACT</name>
<gene>
    <name evidence="2" type="ORF">PbJCM13498_38990</name>
</gene>
<evidence type="ECO:0000256" key="1">
    <source>
        <dbReference type="SAM" id="SignalP"/>
    </source>
</evidence>